<dbReference type="CDD" id="cd02012">
    <property type="entry name" value="TPP_TK"/>
    <property type="match status" value="1"/>
</dbReference>
<dbReference type="EMBL" id="PDDY01000001">
    <property type="protein sequence ID" value="PEH43486.1"/>
    <property type="molecule type" value="Genomic_DNA"/>
</dbReference>
<organism evidence="5 6">
    <name type="scientific">Burkholderia gladioli</name>
    <name type="common">Pseudomonas marginata</name>
    <name type="synonym">Phytomonas marginata</name>
    <dbReference type="NCBI Taxonomy" id="28095"/>
    <lineage>
        <taxon>Bacteria</taxon>
        <taxon>Pseudomonadati</taxon>
        <taxon>Pseudomonadota</taxon>
        <taxon>Betaproteobacteria</taxon>
        <taxon>Burkholderiales</taxon>
        <taxon>Burkholderiaceae</taxon>
        <taxon>Burkholderia</taxon>
    </lineage>
</organism>
<reference evidence="6" key="1">
    <citation type="submission" date="2017-09" db="EMBL/GenBank/DDBJ databases">
        <title>FDA dAtabase for Regulatory Grade micrObial Sequences (FDA-ARGOS): Supporting development and validation of Infectious Disease Dx tests.</title>
        <authorList>
            <person name="Minogue T."/>
            <person name="Wolcott M."/>
            <person name="Wasieloski L."/>
            <person name="Aguilar W."/>
            <person name="Moore D."/>
            <person name="Tallon L."/>
            <person name="Sadzewicz L."/>
            <person name="Ott S."/>
            <person name="Zhao X."/>
            <person name="Nagaraj S."/>
            <person name="Vavikolanu K."/>
            <person name="Aluvathingal J."/>
            <person name="Nadendla S."/>
            <person name="Sichtig H."/>
        </authorList>
    </citation>
    <scope>NUCLEOTIDE SEQUENCE [LARGE SCALE GENOMIC DNA]</scope>
    <source>
        <strain evidence="6">FDAARGOS_390</strain>
    </source>
</reference>
<dbReference type="Pfam" id="PF00456">
    <property type="entry name" value="Transketolase_N"/>
    <property type="match status" value="1"/>
</dbReference>
<dbReference type="AlphaFoldDB" id="A0A2A7SIZ9"/>
<sequence>MNLEIQIRESRKRVLMMLHGAQGGHFGGAMSVLDSLMVLHHRILDRDPARRAQGRADRLILSKGHASVALYATLASVGALPEAELASYGQHGGRLACHPDMSLCDAIDFSTGSLGQGLSVGLGMALALRGTGARVWVVLGDGECQEGQVWEAAQLASRYRVDNLHAVLDLNGYQEMGWHGMPGIEPAPLPDAARKWEAFGWHVSEAPGHDAAGLEAAMRDMLGRRGQPGVLLAHTEKGHGIPAFADAPGLSHCLSLTEAQFRDAVMAAGEPA</sequence>
<dbReference type="PANTHER" id="PTHR47514">
    <property type="entry name" value="TRANSKETOLASE N-TERMINAL SECTION-RELATED"/>
    <property type="match status" value="1"/>
</dbReference>
<evidence type="ECO:0000313" key="6">
    <source>
        <dbReference type="Proteomes" id="UP000220629"/>
    </source>
</evidence>
<dbReference type="Gene3D" id="3.40.50.970">
    <property type="match status" value="1"/>
</dbReference>
<dbReference type="InterPro" id="IPR029061">
    <property type="entry name" value="THDP-binding"/>
</dbReference>
<comment type="cofactor">
    <cofactor evidence="1">
        <name>thiamine diphosphate</name>
        <dbReference type="ChEBI" id="CHEBI:58937"/>
    </cofactor>
</comment>
<evidence type="ECO:0000313" key="5">
    <source>
        <dbReference type="EMBL" id="PEH43486.1"/>
    </source>
</evidence>
<evidence type="ECO:0000259" key="4">
    <source>
        <dbReference type="Pfam" id="PF00456"/>
    </source>
</evidence>
<keyword evidence="3" id="KW-0786">Thiamine pyrophosphate</keyword>
<accession>A0A2A7SIZ9</accession>
<protein>
    <submittedName>
        <fullName evidence="5">Transketolase</fullName>
    </submittedName>
</protein>
<evidence type="ECO:0000256" key="1">
    <source>
        <dbReference type="ARBA" id="ARBA00001964"/>
    </source>
</evidence>
<dbReference type="RefSeq" id="WP_098153092.1">
    <property type="nucleotide sequence ID" value="NZ_CADEQK010000014.1"/>
</dbReference>
<dbReference type="PANTHER" id="PTHR47514:SF1">
    <property type="entry name" value="TRANSKETOLASE N-TERMINAL SECTION-RELATED"/>
    <property type="match status" value="1"/>
</dbReference>
<dbReference type="SUPFAM" id="SSF52518">
    <property type="entry name" value="Thiamin diphosphate-binding fold (THDP-binding)"/>
    <property type="match status" value="1"/>
</dbReference>
<evidence type="ECO:0000256" key="2">
    <source>
        <dbReference type="ARBA" id="ARBA00007131"/>
    </source>
</evidence>
<comment type="similarity">
    <text evidence="2">Belongs to the transketolase family.</text>
</comment>
<feature type="domain" description="Transketolase N-terminal" evidence="4">
    <location>
        <begin position="17"/>
        <end position="260"/>
    </location>
</feature>
<dbReference type="Proteomes" id="UP000220629">
    <property type="component" value="Unassembled WGS sequence"/>
</dbReference>
<comment type="caution">
    <text evidence="5">The sequence shown here is derived from an EMBL/GenBank/DDBJ whole genome shotgun (WGS) entry which is preliminary data.</text>
</comment>
<dbReference type="InterPro" id="IPR005474">
    <property type="entry name" value="Transketolase_N"/>
</dbReference>
<name>A0A2A7SIZ9_BURGA</name>
<gene>
    <name evidence="5" type="ORF">CRM94_15760</name>
</gene>
<proteinExistence type="inferred from homology"/>
<evidence type="ECO:0000256" key="3">
    <source>
        <dbReference type="ARBA" id="ARBA00023052"/>
    </source>
</evidence>